<evidence type="ECO:0000259" key="2">
    <source>
        <dbReference type="Pfam" id="PF00005"/>
    </source>
</evidence>
<keyword evidence="3" id="KW-0378">Hydrolase</keyword>
<dbReference type="Proteomes" id="UP000193409">
    <property type="component" value="Unassembled WGS sequence"/>
</dbReference>
<dbReference type="AlphaFoldDB" id="A0A1Y5R7C4"/>
<keyword evidence="3" id="KW-0067">ATP-binding</keyword>
<protein>
    <submittedName>
        <fullName evidence="3">Zinc import ATP-binding protein ZnuC</fullName>
        <ecNumber evidence="3">3.6.3.-</ecNumber>
    </submittedName>
</protein>
<gene>
    <name evidence="3" type="primary">znuC_1</name>
    <name evidence="3" type="ORF">PSA7680_00079</name>
</gene>
<proteinExistence type="predicted"/>
<dbReference type="InterPro" id="IPR003439">
    <property type="entry name" value="ABC_transporter-like_ATP-bd"/>
</dbReference>
<dbReference type="SUPFAM" id="SSF52540">
    <property type="entry name" value="P-loop containing nucleoside triphosphate hydrolases"/>
    <property type="match status" value="1"/>
</dbReference>
<dbReference type="RefSeq" id="WP_139838517.1">
    <property type="nucleotide sequence ID" value="NZ_FWFQ01000001.1"/>
</dbReference>
<dbReference type="Pfam" id="PF00005">
    <property type="entry name" value="ABC_tran"/>
    <property type="match status" value="1"/>
</dbReference>
<dbReference type="Gene3D" id="3.40.50.300">
    <property type="entry name" value="P-loop containing nucleotide triphosphate hydrolases"/>
    <property type="match status" value="1"/>
</dbReference>
<dbReference type="GO" id="GO:0005524">
    <property type="term" value="F:ATP binding"/>
    <property type="evidence" value="ECO:0007669"/>
    <property type="project" value="UniProtKB-KW"/>
</dbReference>
<accession>A0A1Y5R7C4</accession>
<name>A0A1Y5R7C4_9RHOB</name>
<reference evidence="3 4" key="1">
    <citation type="submission" date="2017-03" db="EMBL/GenBank/DDBJ databases">
        <authorList>
            <person name="Afonso C.L."/>
            <person name="Miller P.J."/>
            <person name="Scott M.A."/>
            <person name="Spackman E."/>
            <person name="Goraichik I."/>
            <person name="Dimitrov K.M."/>
            <person name="Suarez D.L."/>
            <person name="Swayne D.E."/>
        </authorList>
    </citation>
    <scope>NUCLEOTIDE SEQUENCE [LARGE SCALE GENOMIC DNA]</scope>
    <source>
        <strain evidence="3 4">CECT 7680</strain>
    </source>
</reference>
<organism evidence="3 4">
    <name type="scientific">Pseudoruegeria aquimaris</name>
    <dbReference type="NCBI Taxonomy" id="393663"/>
    <lineage>
        <taxon>Bacteria</taxon>
        <taxon>Pseudomonadati</taxon>
        <taxon>Pseudomonadota</taxon>
        <taxon>Alphaproteobacteria</taxon>
        <taxon>Rhodobacterales</taxon>
        <taxon>Roseobacteraceae</taxon>
        <taxon>Pseudoruegeria</taxon>
    </lineage>
</organism>
<evidence type="ECO:0000313" key="3">
    <source>
        <dbReference type="EMBL" id="SLN10884.1"/>
    </source>
</evidence>
<dbReference type="EC" id="3.6.3.-" evidence="3"/>
<feature type="domain" description="ABC transporter" evidence="2">
    <location>
        <begin position="22"/>
        <end position="66"/>
    </location>
</feature>
<dbReference type="GO" id="GO:0016887">
    <property type="term" value="F:ATP hydrolysis activity"/>
    <property type="evidence" value="ECO:0007669"/>
    <property type="project" value="InterPro"/>
</dbReference>
<sequence length="137" mass="14212">MHLACRNLSLSWSGRTNAALADISHSFSPGVTGLVGANGSGKSSLIALLSGAVTPSAGAVQRQGRVGLLRQRLDPSEPIASVFGVEPEPRALRGALLVVSHDNSFLQAIGIEREIRLQPSQSQGSANSTELPSGSRM</sequence>
<keyword evidence="4" id="KW-1185">Reference proteome</keyword>
<feature type="region of interest" description="Disordered" evidence="1">
    <location>
        <begin position="118"/>
        <end position="137"/>
    </location>
</feature>
<dbReference type="OrthoDB" id="9782163at2"/>
<keyword evidence="3" id="KW-0547">Nucleotide-binding</keyword>
<dbReference type="EMBL" id="FWFQ01000001">
    <property type="protein sequence ID" value="SLN10884.1"/>
    <property type="molecule type" value="Genomic_DNA"/>
</dbReference>
<dbReference type="InterPro" id="IPR027417">
    <property type="entry name" value="P-loop_NTPase"/>
</dbReference>
<evidence type="ECO:0000313" key="4">
    <source>
        <dbReference type="Proteomes" id="UP000193409"/>
    </source>
</evidence>
<evidence type="ECO:0000256" key="1">
    <source>
        <dbReference type="SAM" id="MobiDB-lite"/>
    </source>
</evidence>